<keyword evidence="2" id="KW-0812">Transmembrane</keyword>
<dbReference type="AlphaFoldDB" id="A0A2T6BEF1"/>
<evidence type="ECO:0000256" key="1">
    <source>
        <dbReference type="SAM" id="Coils"/>
    </source>
</evidence>
<keyword evidence="2" id="KW-1133">Transmembrane helix</keyword>
<evidence type="ECO:0000313" key="3">
    <source>
        <dbReference type="EMBL" id="PTX54414.1"/>
    </source>
</evidence>
<feature type="coiled-coil region" evidence="1">
    <location>
        <begin position="66"/>
        <end position="93"/>
    </location>
</feature>
<name>A0A2T6BEF1_9RHOB</name>
<dbReference type="Proteomes" id="UP000243978">
    <property type="component" value="Unassembled WGS sequence"/>
</dbReference>
<protein>
    <submittedName>
        <fullName evidence="3">Uncharacterized protein</fullName>
    </submittedName>
</protein>
<sequence>MTQESEMDELELALKRLEVEKMRADVDQARLAWWKRPGYLGGMAPIVLAVVGLVTAWANGYFDTQRTQLANEIAALEGERDALNAKVADAQRAIDAGYLQAKLAAFDADYAIGHFEAFSEQADEMKGPLSLQLVDLPEVPSSLGLPAFARAAETTLLKELKKQRDVLQEKNVFFQNLQALLEQQQMVGEVTKEAVTNVLDQLEQIEATPWVKALETDPMLSAQRRFRAPDGRIFDLASWDWVEG</sequence>
<evidence type="ECO:0000256" key="2">
    <source>
        <dbReference type="SAM" id="Phobius"/>
    </source>
</evidence>
<accession>A0A2T6BEF1</accession>
<dbReference type="OrthoDB" id="7859337at2"/>
<reference evidence="3 4" key="1">
    <citation type="submission" date="2018-04" db="EMBL/GenBank/DDBJ databases">
        <title>Genomic Encyclopedia of Archaeal and Bacterial Type Strains, Phase II (KMG-II): from individual species to whole genera.</title>
        <authorList>
            <person name="Goeker M."/>
        </authorList>
    </citation>
    <scope>NUCLEOTIDE SEQUENCE [LARGE SCALE GENOMIC DNA]</scope>
    <source>
        <strain evidence="3 4">DSM 100977</strain>
    </source>
</reference>
<gene>
    <name evidence="3" type="ORF">C8N43_3228</name>
</gene>
<organism evidence="3 4">
    <name type="scientific">Litoreibacter ponti</name>
    <dbReference type="NCBI Taxonomy" id="1510457"/>
    <lineage>
        <taxon>Bacteria</taxon>
        <taxon>Pseudomonadati</taxon>
        <taxon>Pseudomonadota</taxon>
        <taxon>Alphaproteobacteria</taxon>
        <taxon>Rhodobacterales</taxon>
        <taxon>Roseobacteraceae</taxon>
        <taxon>Litoreibacter</taxon>
    </lineage>
</organism>
<dbReference type="EMBL" id="QBKS01000002">
    <property type="protein sequence ID" value="PTX54414.1"/>
    <property type="molecule type" value="Genomic_DNA"/>
</dbReference>
<feature type="coiled-coil region" evidence="1">
    <location>
        <begin position="150"/>
        <end position="177"/>
    </location>
</feature>
<evidence type="ECO:0000313" key="4">
    <source>
        <dbReference type="Proteomes" id="UP000243978"/>
    </source>
</evidence>
<proteinExistence type="predicted"/>
<keyword evidence="2" id="KW-0472">Membrane</keyword>
<dbReference type="RefSeq" id="WP_107846747.1">
    <property type="nucleotide sequence ID" value="NZ_QBKS01000002.1"/>
</dbReference>
<keyword evidence="4" id="KW-1185">Reference proteome</keyword>
<feature type="transmembrane region" description="Helical" evidence="2">
    <location>
        <begin position="38"/>
        <end position="58"/>
    </location>
</feature>
<comment type="caution">
    <text evidence="3">The sequence shown here is derived from an EMBL/GenBank/DDBJ whole genome shotgun (WGS) entry which is preliminary data.</text>
</comment>
<keyword evidence="1" id="KW-0175">Coiled coil</keyword>